<reference evidence="2" key="2">
    <citation type="submission" date="2020-09" db="EMBL/GenBank/DDBJ databases">
        <authorList>
            <person name="Sun Q."/>
            <person name="Kim S."/>
        </authorList>
    </citation>
    <scope>NUCLEOTIDE SEQUENCE</scope>
    <source>
        <strain evidence="2">KCTC 32337</strain>
    </source>
</reference>
<comment type="caution">
    <text evidence="2">The sequence shown here is derived from an EMBL/GenBank/DDBJ whole genome shotgun (WGS) entry which is preliminary data.</text>
</comment>
<evidence type="ECO:0000313" key="2">
    <source>
        <dbReference type="EMBL" id="GGZ84164.1"/>
    </source>
</evidence>
<dbReference type="EMBL" id="BMZC01000027">
    <property type="protein sequence ID" value="GGZ84164.1"/>
    <property type="molecule type" value="Genomic_DNA"/>
</dbReference>
<reference evidence="2" key="1">
    <citation type="journal article" date="2014" name="Int. J. Syst. Evol. Microbiol.">
        <title>Complete genome sequence of Corynebacterium casei LMG S-19264T (=DSM 44701T), isolated from a smear-ripened cheese.</title>
        <authorList>
            <consortium name="US DOE Joint Genome Institute (JGI-PGF)"/>
            <person name="Walter F."/>
            <person name="Albersmeier A."/>
            <person name="Kalinowski J."/>
            <person name="Ruckert C."/>
        </authorList>
    </citation>
    <scope>NUCLEOTIDE SEQUENCE</scope>
    <source>
        <strain evidence="2">KCTC 32337</strain>
    </source>
</reference>
<evidence type="ECO:0008006" key="4">
    <source>
        <dbReference type="Google" id="ProtNLM"/>
    </source>
</evidence>
<organism evidence="2 3">
    <name type="scientific">Paraglaciecola chathamensis</name>
    <dbReference type="NCBI Taxonomy" id="368405"/>
    <lineage>
        <taxon>Bacteria</taxon>
        <taxon>Pseudomonadati</taxon>
        <taxon>Pseudomonadota</taxon>
        <taxon>Gammaproteobacteria</taxon>
        <taxon>Alteromonadales</taxon>
        <taxon>Alteromonadaceae</taxon>
        <taxon>Paraglaciecola</taxon>
    </lineage>
</organism>
<evidence type="ECO:0000256" key="1">
    <source>
        <dbReference type="SAM" id="SignalP"/>
    </source>
</evidence>
<feature type="signal peptide" evidence="1">
    <location>
        <begin position="1"/>
        <end position="23"/>
    </location>
</feature>
<dbReference type="AlphaFoldDB" id="A0A8H9LYR8"/>
<name>A0A8H9LYR8_9ALTE</name>
<dbReference type="Proteomes" id="UP000622604">
    <property type="component" value="Unassembled WGS sequence"/>
</dbReference>
<feature type="chain" id="PRO_5034834252" description="Secreted protein" evidence="1">
    <location>
        <begin position="24"/>
        <end position="146"/>
    </location>
</feature>
<gene>
    <name evidence="2" type="ORF">GCM10011274_47090</name>
</gene>
<proteinExistence type="predicted"/>
<keyword evidence="1" id="KW-0732">Signal</keyword>
<accession>A0A8H9LYR8</accession>
<sequence>MRFINKLLSTFLLSICVTTAASATVDFWEEENTNYTIYFDGGWTESYYYNLQTPRNGAEIINVEWEYFDFDNGFTTQTVDLCYRQPYSNSDFTCLDISSSPIGAINHFDGFDARGTMVLRYTLIGGTYYAYWNNSVKNKIKVTYDY</sequence>
<evidence type="ECO:0000313" key="3">
    <source>
        <dbReference type="Proteomes" id="UP000622604"/>
    </source>
</evidence>
<dbReference type="RefSeq" id="WP_013755174.1">
    <property type="nucleotide sequence ID" value="NZ_BMZC01000027.1"/>
</dbReference>
<protein>
    <recommendedName>
        <fullName evidence="4">Secreted protein</fullName>
    </recommendedName>
</protein>